<dbReference type="GO" id="GO:0016887">
    <property type="term" value="F:ATP hydrolysis activity"/>
    <property type="evidence" value="ECO:0007669"/>
    <property type="project" value="InterPro"/>
</dbReference>
<dbReference type="InterPro" id="IPR003593">
    <property type="entry name" value="AAA+_ATPase"/>
</dbReference>
<dbReference type="SMART" id="SM00382">
    <property type="entry name" value="AAA"/>
    <property type="match status" value="1"/>
</dbReference>
<dbReference type="AlphaFoldDB" id="A0AAU8AQW3"/>
<keyword evidence="7" id="KW-0614">Plasmid</keyword>
<feature type="region of interest" description="Disordered" evidence="5">
    <location>
        <begin position="1"/>
        <end position="23"/>
    </location>
</feature>
<gene>
    <name evidence="7" type="ORF">PVT71_23355</name>
</gene>
<reference evidence="7" key="1">
    <citation type="submission" date="2023-02" db="EMBL/GenBank/DDBJ databases">
        <title>Description and genomic characterization of Salipiger bruguierae sp. nov., isolated from the sediment of mangrove plant Bruguiera sexangula.</title>
        <authorList>
            <person name="Long M."/>
        </authorList>
    </citation>
    <scope>NUCLEOTIDE SEQUENCE</scope>
    <source>
        <strain evidence="7">H15</strain>
        <plasmid evidence="7">unnamed1</plasmid>
    </source>
</reference>
<dbReference type="PANTHER" id="PTHR42788">
    <property type="entry name" value="TAURINE IMPORT ATP-BINDING PROTEIN-RELATED"/>
    <property type="match status" value="1"/>
</dbReference>
<keyword evidence="2" id="KW-0813">Transport</keyword>
<dbReference type="RefSeq" id="WP_353475920.1">
    <property type="nucleotide sequence ID" value="NZ_CP123386.1"/>
</dbReference>
<evidence type="ECO:0000256" key="2">
    <source>
        <dbReference type="ARBA" id="ARBA00022448"/>
    </source>
</evidence>
<accession>A0AAU8AQW3</accession>
<keyword evidence="3" id="KW-0547">Nucleotide-binding</keyword>
<dbReference type="InterPro" id="IPR027417">
    <property type="entry name" value="P-loop_NTPase"/>
</dbReference>
<keyword evidence="4 7" id="KW-0067">ATP-binding</keyword>
<evidence type="ECO:0000256" key="1">
    <source>
        <dbReference type="ARBA" id="ARBA00005417"/>
    </source>
</evidence>
<dbReference type="SUPFAM" id="SSF52540">
    <property type="entry name" value="P-loop containing nucleoside triphosphate hydrolases"/>
    <property type="match status" value="1"/>
</dbReference>
<evidence type="ECO:0000313" key="7">
    <source>
        <dbReference type="EMBL" id="XCC97029.1"/>
    </source>
</evidence>
<evidence type="ECO:0000256" key="5">
    <source>
        <dbReference type="SAM" id="MobiDB-lite"/>
    </source>
</evidence>
<dbReference type="Gene3D" id="3.40.50.300">
    <property type="entry name" value="P-loop containing nucleotide triphosphate hydrolases"/>
    <property type="match status" value="1"/>
</dbReference>
<dbReference type="CDD" id="cd03293">
    <property type="entry name" value="ABC_NrtD_SsuB_transporters"/>
    <property type="match status" value="1"/>
</dbReference>
<organism evidence="7">
    <name type="scientific">Alloyangia sp. H15</name>
    <dbReference type="NCBI Taxonomy" id="3029062"/>
    <lineage>
        <taxon>Bacteria</taxon>
        <taxon>Pseudomonadati</taxon>
        <taxon>Pseudomonadota</taxon>
        <taxon>Alphaproteobacteria</taxon>
        <taxon>Rhodobacterales</taxon>
        <taxon>Roseobacteraceae</taxon>
        <taxon>Alloyangia</taxon>
    </lineage>
</organism>
<evidence type="ECO:0000259" key="6">
    <source>
        <dbReference type="PROSITE" id="PS50893"/>
    </source>
</evidence>
<proteinExistence type="inferred from homology"/>
<dbReference type="PROSITE" id="PS00211">
    <property type="entry name" value="ABC_TRANSPORTER_1"/>
    <property type="match status" value="1"/>
</dbReference>
<dbReference type="GO" id="GO:0005524">
    <property type="term" value="F:ATP binding"/>
    <property type="evidence" value="ECO:0007669"/>
    <property type="project" value="UniProtKB-KW"/>
</dbReference>
<dbReference type="InterPro" id="IPR003439">
    <property type="entry name" value="ABC_transporter-like_ATP-bd"/>
</dbReference>
<geneLocation type="plasmid" evidence="7">
    <name>unnamed1</name>
</geneLocation>
<evidence type="ECO:0000256" key="3">
    <source>
        <dbReference type="ARBA" id="ARBA00022741"/>
    </source>
</evidence>
<protein>
    <submittedName>
        <fullName evidence="7">ABC transporter ATP-binding protein</fullName>
    </submittedName>
</protein>
<dbReference type="Pfam" id="PF00005">
    <property type="entry name" value="ABC_tran"/>
    <property type="match status" value="1"/>
</dbReference>
<dbReference type="InterPro" id="IPR017871">
    <property type="entry name" value="ABC_transporter-like_CS"/>
</dbReference>
<evidence type="ECO:0000256" key="4">
    <source>
        <dbReference type="ARBA" id="ARBA00022840"/>
    </source>
</evidence>
<dbReference type="PROSITE" id="PS50893">
    <property type="entry name" value="ABC_TRANSPORTER_2"/>
    <property type="match status" value="1"/>
</dbReference>
<dbReference type="EMBL" id="CP123386">
    <property type="protein sequence ID" value="XCC97029.1"/>
    <property type="molecule type" value="Genomic_DNA"/>
</dbReference>
<dbReference type="InterPro" id="IPR050166">
    <property type="entry name" value="ABC_transporter_ATP-bind"/>
</dbReference>
<comment type="similarity">
    <text evidence="1">Belongs to the ABC transporter superfamily.</text>
</comment>
<dbReference type="PANTHER" id="PTHR42788:SF13">
    <property type="entry name" value="ALIPHATIC SULFONATES IMPORT ATP-BINDING PROTEIN SSUB"/>
    <property type="match status" value="1"/>
</dbReference>
<name>A0AAU8AQW3_9RHOB</name>
<sequence length="286" mass="31189">MIHATPVQAAQSAAQTPGAPEPERREPIIELAHAGVTFATAKGDPLVAVEDMNLTIYREEIVSLVGPSGCGKSTVLRMLAGLQQPSTGDIWIGGGKARRGFSEVAIVFQRPTLLPWLNVMDNVLYPVKVLQRPTKAHRARAMELLALVGLQDMAERMPHELSGGMQQRASIARSLILDPKILLMDEPFGALDALTREDLQLDLLDIHAETRKTILLVTHSIGEAVLLSDRVAVMSARPGRMQDLVEIDVPKPRGADSAARPDFLALSQRIRDDIFGPRTGRKGRRA</sequence>
<feature type="domain" description="ABC transporter" evidence="6">
    <location>
        <begin position="31"/>
        <end position="261"/>
    </location>
</feature>